<feature type="transmembrane region" description="Helical" evidence="1">
    <location>
        <begin position="137"/>
        <end position="156"/>
    </location>
</feature>
<dbReference type="RefSeq" id="WP_078784271.1">
    <property type="nucleotide sequence ID" value="NZ_CAKVQS010000003.1"/>
</dbReference>
<feature type="transmembrane region" description="Helical" evidence="1">
    <location>
        <begin position="12"/>
        <end position="37"/>
    </location>
</feature>
<proteinExistence type="predicted"/>
<feature type="transmembrane region" description="Helical" evidence="1">
    <location>
        <begin position="279"/>
        <end position="302"/>
    </location>
</feature>
<dbReference type="STRING" id="745368.SAMN02745178_01310"/>
<dbReference type="InterPro" id="IPR052710">
    <property type="entry name" value="CAAX_protease"/>
</dbReference>
<dbReference type="AlphaFoldDB" id="A0A1T4X1H0"/>
<accession>A0A1T4X1H0</accession>
<feature type="transmembrane region" description="Helical" evidence="1">
    <location>
        <begin position="57"/>
        <end position="76"/>
    </location>
</feature>
<keyword evidence="1" id="KW-1133">Transmembrane helix</keyword>
<keyword evidence="1" id="KW-0812">Transmembrane</keyword>
<name>A0A1T4X1H0_9FIRM</name>
<keyword evidence="3" id="KW-0378">Hydrolase</keyword>
<reference evidence="3 4" key="1">
    <citation type="submission" date="2017-02" db="EMBL/GenBank/DDBJ databases">
        <authorList>
            <person name="Peterson S.W."/>
        </authorList>
    </citation>
    <scope>NUCLEOTIDE SEQUENCE [LARGE SCALE GENOMIC DNA]</scope>
    <source>
        <strain evidence="3 4">ATCC 27749</strain>
    </source>
</reference>
<feature type="transmembrane region" description="Helical" evidence="1">
    <location>
        <begin position="97"/>
        <end position="117"/>
    </location>
</feature>
<keyword evidence="4" id="KW-1185">Reference proteome</keyword>
<dbReference type="InterPro" id="IPR003675">
    <property type="entry name" value="Rce1/LyrA-like_dom"/>
</dbReference>
<evidence type="ECO:0000313" key="4">
    <source>
        <dbReference type="Proteomes" id="UP000190286"/>
    </source>
</evidence>
<dbReference type="PANTHER" id="PTHR36435:SF1">
    <property type="entry name" value="CAAX AMINO TERMINAL PROTEASE FAMILY PROTEIN"/>
    <property type="match status" value="1"/>
</dbReference>
<dbReference type="GeneID" id="93337785"/>
<evidence type="ECO:0000256" key="1">
    <source>
        <dbReference type="SAM" id="Phobius"/>
    </source>
</evidence>
<dbReference type="Proteomes" id="UP000190286">
    <property type="component" value="Unassembled WGS sequence"/>
</dbReference>
<feature type="domain" description="CAAX prenyl protease 2/Lysostaphin resistance protein A-like" evidence="2">
    <location>
        <begin position="136"/>
        <end position="223"/>
    </location>
</feature>
<keyword evidence="3" id="KW-0645">Protease</keyword>
<gene>
    <name evidence="3" type="ORF">SAMN02745178_01310</name>
</gene>
<feature type="transmembrane region" description="Helical" evidence="1">
    <location>
        <begin position="163"/>
        <end position="181"/>
    </location>
</feature>
<organism evidence="3 4">
    <name type="scientific">Gemmiger formicilis</name>
    <dbReference type="NCBI Taxonomy" id="745368"/>
    <lineage>
        <taxon>Bacteria</taxon>
        <taxon>Bacillati</taxon>
        <taxon>Bacillota</taxon>
        <taxon>Clostridia</taxon>
        <taxon>Eubacteriales</taxon>
        <taxon>Gemmiger</taxon>
    </lineage>
</organism>
<keyword evidence="1" id="KW-0472">Membrane</keyword>
<dbReference type="PANTHER" id="PTHR36435">
    <property type="entry name" value="SLR1288 PROTEIN"/>
    <property type="match status" value="1"/>
</dbReference>
<dbReference type="GO" id="GO:0080120">
    <property type="term" value="P:CAAX-box protein maturation"/>
    <property type="evidence" value="ECO:0007669"/>
    <property type="project" value="UniProtKB-ARBA"/>
</dbReference>
<evidence type="ECO:0000259" key="2">
    <source>
        <dbReference type="Pfam" id="PF02517"/>
    </source>
</evidence>
<feature type="transmembrane region" description="Helical" evidence="1">
    <location>
        <begin position="215"/>
        <end position="234"/>
    </location>
</feature>
<sequence>MTKSRGVRGAAGGCAVASLVYLLARGLLTLLVSALMGLAHPGASLAKPLGFSGVSTALFQLLIGLGAIVLTLVFLLKVTRLKTKDLRIMLPAPWSPGFCLPVFLGVANLANLAGALINRLTGSPATSEMLPSGGPELLVQFLALCVMPAIAEELLFRGAFQGLMRPCGSAAAIFAPALLFGVLHLDLAQGLTAFACGVFLGWLAERSGSILPGMLLHLVNNALAFLTIYLRYYAPAEVSFGVELFILLFFPAFGAWMICNARRQGFSFSAGLRPGVDVLTVFTSPVYCATVLFLVAYAAIFVH</sequence>
<dbReference type="Pfam" id="PF02517">
    <property type="entry name" value="Rce1-like"/>
    <property type="match status" value="1"/>
</dbReference>
<dbReference type="OrthoDB" id="4177129at2"/>
<protein>
    <submittedName>
        <fullName evidence="3">CAAX protease self-immunity</fullName>
    </submittedName>
</protein>
<dbReference type="GO" id="GO:0006508">
    <property type="term" value="P:proteolysis"/>
    <property type="evidence" value="ECO:0007669"/>
    <property type="project" value="UniProtKB-KW"/>
</dbReference>
<evidence type="ECO:0000313" key="3">
    <source>
        <dbReference type="EMBL" id="SKA83349.1"/>
    </source>
</evidence>
<dbReference type="EMBL" id="FUYF01000005">
    <property type="protein sequence ID" value="SKA83349.1"/>
    <property type="molecule type" value="Genomic_DNA"/>
</dbReference>
<dbReference type="GO" id="GO:0004175">
    <property type="term" value="F:endopeptidase activity"/>
    <property type="evidence" value="ECO:0007669"/>
    <property type="project" value="UniProtKB-ARBA"/>
</dbReference>
<feature type="transmembrane region" description="Helical" evidence="1">
    <location>
        <begin position="240"/>
        <end position="259"/>
    </location>
</feature>